<keyword evidence="2" id="KW-1185">Reference proteome</keyword>
<protein>
    <submittedName>
        <fullName evidence="1">Uncharacterized protein</fullName>
    </submittedName>
</protein>
<comment type="caution">
    <text evidence="1">The sequence shown here is derived from an EMBL/GenBank/DDBJ whole genome shotgun (WGS) entry which is preliminary data.</text>
</comment>
<gene>
    <name evidence="1" type="ORF">SIL87_02085</name>
</gene>
<dbReference type="RefSeq" id="WP_319612616.1">
    <property type="nucleotide sequence ID" value="NZ_JAWXYB010000008.1"/>
</dbReference>
<name>A0AAW9DL33_ACIAO</name>
<evidence type="ECO:0000313" key="1">
    <source>
        <dbReference type="EMBL" id="MDX5929556.1"/>
    </source>
</evidence>
<proteinExistence type="predicted"/>
<sequence length="111" mass="11556">MARPTAPAASSMEARLDQITQVLRLMLETQQTHTEMLAQVIEAATPTGESSLEASMRSVAVALRDQTNALVRVQEKLGGLGVEIEAGVVRGMNVALGIDPDAPATGSGGSR</sequence>
<organism evidence="1 2">
    <name type="scientific">Acidiphilium acidophilum</name>
    <name type="common">Thiobacillus acidophilus</name>
    <dbReference type="NCBI Taxonomy" id="76588"/>
    <lineage>
        <taxon>Bacteria</taxon>
        <taxon>Pseudomonadati</taxon>
        <taxon>Pseudomonadota</taxon>
        <taxon>Alphaproteobacteria</taxon>
        <taxon>Acetobacterales</taxon>
        <taxon>Acidocellaceae</taxon>
        <taxon>Acidiphilium</taxon>
    </lineage>
</organism>
<dbReference type="Proteomes" id="UP001279553">
    <property type="component" value="Unassembled WGS sequence"/>
</dbReference>
<accession>A0AAW9DL33</accession>
<dbReference type="EMBL" id="JAWXYB010000008">
    <property type="protein sequence ID" value="MDX5929556.1"/>
    <property type="molecule type" value="Genomic_DNA"/>
</dbReference>
<reference evidence="1 2" key="1">
    <citation type="submission" date="2023-11" db="EMBL/GenBank/DDBJ databases">
        <title>MicrobeMod: A computational toolkit for identifying prokaryotic methylation and restriction-modification with nanopore sequencing.</title>
        <authorList>
            <person name="Crits-Christoph A."/>
            <person name="Kang S.C."/>
            <person name="Lee H."/>
            <person name="Ostrov N."/>
        </authorList>
    </citation>
    <scope>NUCLEOTIDE SEQUENCE [LARGE SCALE GENOMIC DNA]</scope>
    <source>
        <strain evidence="1 2">DSMZ 700</strain>
    </source>
</reference>
<evidence type="ECO:0000313" key="2">
    <source>
        <dbReference type="Proteomes" id="UP001279553"/>
    </source>
</evidence>
<dbReference type="AlphaFoldDB" id="A0AAW9DL33"/>